<dbReference type="EMBL" id="CP005935">
    <property type="protein sequence ID" value="AHA72211.1"/>
    <property type="molecule type" value="Genomic_DNA"/>
</dbReference>
<organism evidence="1 2">
    <name type="scientific">Bacillus thuringiensis YBT-1518</name>
    <dbReference type="NCBI Taxonomy" id="529122"/>
    <lineage>
        <taxon>Bacteria</taxon>
        <taxon>Bacillati</taxon>
        <taxon>Bacillota</taxon>
        <taxon>Bacilli</taxon>
        <taxon>Bacillales</taxon>
        <taxon>Bacillaceae</taxon>
        <taxon>Bacillus</taxon>
        <taxon>Bacillus cereus group</taxon>
    </lineage>
</organism>
<protein>
    <submittedName>
        <fullName evidence="1">NADH dehydrogenase subunit 2</fullName>
    </submittedName>
</protein>
<dbReference type="AlphaFoldDB" id="A0A9W3KI76"/>
<name>A0A9W3KI76_BACTU</name>
<proteinExistence type="predicted"/>
<dbReference type="Proteomes" id="UP000018566">
    <property type="component" value="Chromosome"/>
</dbReference>
<reference evidence="1 2" key="1">
    <citation type="submission" date="2013-05" db="EMBL/GenBank/DDBJ databases">
        <title>Complete genome sequence of Bacillus thuringiensis YBT-1518, a typical strain with high toxicity to nematode.</title>
        <authorList>
            <person name="Wang P."/>
            <person name="Zhang C."/>
            <person name="Guo M."/>
            <person name="Guo S."/>
            <person name="Zhu Y."/>
            <person name="Zheng J."/>
            <person name="Zhu L."/>
            <person name="Ruan L."/>
            <person name="Peng D."/>
            <person name="Sun M."/>
        </authorList>
    </citation>
    <scope>NUCLEOTIDE SEQUENCE [LARGE SCALE GENOMIC DNA]</scope>
    <source>
        <strain evidence="1 2">YBT-1518</strain>
    </source>
</reference>
<accession>A0A9W3KI76</accession>
<evidence type="ECO:0000313" key="2">
    <source>
        <dbReference type="Proteomes" id="UP000018566"/>
    </source>
</evidence>
<gene>
    <name evidence="1" type="ORF">YBT1518_15235</name>
</gene>
<dbReference type="KEGG" id="bthu:YBT1518_15235"/>
<evidence type="ECO:0000313" key="1">
    <source>
        <dbReference type="EMBL" id="AHA72211.1"/>
    </source>
</evidence>
<dbReference type="RefSeq" id="WP_023522140.1">
    <property type="nucleotide sequence ID" value="NC_022873.1"/>
</dbReference>
<sequence>MSKINEKLKWDVVSYVDHKEYALWPLLKYFKKIIKQDSQEWKTRGLELYKLFSVADIKGSNRASYDIQKEIATAALKSGINDIWQVRQHDEEFRFSLNLIYNQLFDFVEIATDIEELISIWLLSCGILSWYHKEDRAGLKHIYFKCINKGKEIGAEEIEKLLADLSPEQVKIAFYQESKEYVKIQNQTDYDQRSKLEESELKAILSEMKEEEIIEFLKFEKNSLMRWTSINIAWDIIENRGEISKDIAEEFTEIILSRLESYSWENSGG</sequence>